<protein>
    <recommendedName>
        <fullName evidence="3">Lipoprotein</fullName>
    </recommendedName>
</protein>
<dbReference type="Proteomes" id="UP001172082">
    <property type="component" value="Unassembled WGS sequence"/>
</dbReference>
<evidence type="ECO:0008006" key="3">
    <source>
        <dbReference type="Google" id="ProtNLM"/>
    </source>
</evidence>
<sequence length="216" mass="25351">MNLGKSHIVFVFCMLTSCLSSPSERRILDELEKNSLSSDLEINDIFLGIAFGDSKTLFDQKLDSLYALNLIKRIIPDSLRNETFKLEEYNLFYYQFDEKGLGNLKWLFKPEFHHNRLHILKIVNSPVINHFLDGEQDLDFGRGLLKSLLDESREVLEDAEITYRMMREYLSKEYGMADFENKQKTNVYWLNGNLEVALRNNSTSIEIEFKDLRICE</sequence>
<dbReference type="RefSeq" id="WP_346753363.1">
    <property type="nucleotide sequence ID" value="NZ_JAUJEA010000007.1"/>
</dbReference>
<dbReference type="PROSITE" id="PS51257">
    <property type="entry name" value="PROKAR_LIPOPROTEIN"/>
    <property type="match status" value="1"/>
</dbReference>
<gene>
    <name evidence="1" type="ORF">QQ008_18275</name>
</gene>
<dbReference type="EMBL" id="JAUJEA010000007">
    <property type="protein sequence ID" value="MDN5203339.1"/>
    <property type="molecule type" value="Genomic_DNA"/>
</dbReference>
<keyword evidence="2" id="KW-1185">Reference proteome</keyword>
<comment type="caution">
    <text evidence="1">The sequence shown here is derived from an EMBL/GenBank/DDBJ whole genome shotgun (WGS) entry which is preliminary data.</text>
</comment>
<proteinExistence type="predicted"/>
<name>A0ABT8KSZ7_9BACT</name>
<evidence type="ECO:0000313" key="1">
    <source>
        <dbReference type="EMBL" id="MDN5203339.1"/>
    </source>
</evidence>
<organism evidence="1 2">
    <name type="scientific">Splendidivirga corallicola</name>
    <dbReference type="NCBI Taxonomy" id="3051826"/>
    <lineage>
        <taxon>Bacteria</taxon>
        <taxon>Pseudomonadati</taxon>
        <taxon>Bacteroidota</taxon>
        <taxon>Cytophagia</taxon>
        <taxon>Cytophagales</taxon>
        <taxon>Splendidivirgaceae</taxon>
        <taxon>Splendidivirga</taxon>
    </lineage>
</organism>
<accession>A0ABT8KSZ7</accession>
<evidence type="ECO:0000313" key="2">
    <source>
        <dbReference type="Proteomes" id="UP001172082"/>
    </source>
</evidence>
<reference evidence="1" key="1">
    <citation type="submission" date="2023-06" db="EMBL/GenBank/DDBJ databases">
        <title>Genomic of Parafulvivirga corallium.</title>
        <authorList>
            <person name="Wang G."/>
        </authorList>
    </citation>
    <scope>NUCLEOTIDE SEQUENCE</scope>
    <source>
        <strain evidence="1">BMA10</strain>
    </source>
</reference>